<name>A0A2S2DWY9_9BACT</name>
<feature type="transmembrane region" description="Helical" evidence="9">
    <location>
        <begin position="452"/>
        <end position="472"/>
    </location>
</feature>
<dbReference type="Pfam" id="PF02321">
    <property type="entry name" value="OEP"/>
    <property type="match status" value="1"/>
</dbReference>
<feature type="transmembrane region" description="Helical" evidence="9">
    <location>
        <begin position="542"/>
        <end position="561"/>
    </location>
</feature>
<evidence type="ECO:0000256" key="5">
    <source>
        <dbReference type="ARBA" id="ARBA00022475"/>
    </source>
</evidence>
<feature type="transmembrane region" description="Helical" evidence="9">
    <location>
        <begin position="14"/>
        <end position="36"/>
    </location>
</feature>
<dbReference type="GO" id="GO:0005886">
    <property type="term" value="C:plasma membrane"/>
    <property type="evidence" value="ECO:0007669"/>
    <property type="project" value="UniProtKB-SubCell"/>
</dbReference>
<dbReference type="SUPFAM" id="SSF82866">
    <property type="entry name" value="Multidrug efflux transporter AcrB transmembrane domain"/>
    <property type="match status" value="2"/>
</dbReference>
<evidence type="ECO:0000256" key="9">
    <source>
        <dbReference type="SAM" id="Phobius"/>
    </source>
</evidence>
<accession>A0A2S2DWY9</accession>
<evidence type="ECO:0000256" key="8">
    <source>
        <dbReference type="ARBA" id="ARBA00023136"/>
    </source>
</evidence>
<feature type="transmembrane region" description="Helical" evidence="9">
    <location>
        <begin position="975"/>
        <end position="996"/>
    </location>
</feature>
<feature type="transmembrane region" description="Helical" evidence="9">
    <location>
        <begin position="484"/>
        <end position="507"/>
    </location>
</feature>
<evidence type="ECO:0000256" key="2">
    <source>
        <dbReference type="ARBA" id="ARBA00007613"/>
    </source>
</evidence>
<dbReference type="PANTHER" id="PTHR32063:SF24">
    <property type="entry name" value="CATION EFFLUX SYSTEM (ACRB_ACRD_ACRF FAMILY)"/>
    <property type="match status" value="1"/>
</dbReference>
<feature type="transmembrane region" description="Helical" evidence="9">
    <location>
        <begin position="1055"/>
        <end position="1073"/>
    </location>
</feature>
<dbReference type="SUPFAM" id="SSF82714">
    <property type="entry name" value="Multidrug efflux transporter AcrB TolC docking domain, DN and DC subdomains"/>
    <property type="match status" value="2"/>
</dbReference>
<comment type="similarity">
    <text evidence="2">Belongs to the outer membrane factor (OMF) (TC 1.B.17) family.</text>
</comment>
<dbReference type="PANTHER" id="PTHR32063">
    <property type="match status" value="1"/>
</dbReference>
<dbReference type="RefSeq" id="WP_109323756.1">
    <property type="nucleotide sequence ID" value="NZ_CP029346.1"/>
</dbReference>
<dbReference type="EMBL" id="CP029346">
    <property type="protein sequence ID" value="AWL09934.1"/>
    <property type="molecule type" value="Genomic_DNA"/>
</dbReference>
<dbReference type="Gene3D" id="3.30.70.1320">
    <property type="entry name" value="Multidrug efflux transporter AcrB pore domain like"/>
    <property type="match status" value="1"/>
</dbReference>
<comment type="similarity">
    <text evidence="3">Belongs to the resistance-nodulation-cell division (RND) (TC 2.A.6) family.</text>
</comment>
<dbReference type="OrthoDB" id="636130at2"/>
<dbReference type="GO" id="GO:0015562">
    <property type="term" value="F:efflux transmembrane transporter activity"/>
    <property type="evidence" value="ECO:0007669"/>
    <property type="project" value="InterPro"/>
</dbReference>
<gene>
    <name evidence="10" type="ORF">HME7025_02086</name>
</gene>
<evidence type="ECO:0000256" key="1">
    <source>
        <dbReference type="ARBA" id="ARBA00004651"/>
    </source>
</evidence>
<feature type="transmembrane region" description="Helical" evidence="9">
    <location>
        <begin position="929"/>
        <end position="954"/>
    </location>
</feature>
<dbReference type="InterPro" id="IPR027463">
    <property type="entry name" value="AcrB_DN_DC_subdom"/>
</dbReference>
<dbReference type="SUPFAM" id="SSF82693">
    <property type="entry name" value="Multidrug efflux transporter AcrB pore domain, PN1, PN2, PC1 and PC2 subdomains"/>
    <property type="match status" value="2"/>
</dbReference>
<feature type="transmembrane region" description="Helical" evidence="9">
    <location>
        <begin position="344"/>
        <end position="360"/>
    </location>
</feature>
<keyword evidence="8 9" id="KW-0472">Membrane</keyword>
<feature type="transmembrane region" description="Helical" evidence="9">
    <location>
        <begin position="1008"/>
        <end position="1034"/>
    </location>
</feature>
<dbReference type="InterPro" id="IPR001036">
    <property type="entry name" value="Acrflvin-R"/>
</dbReference>
<feature type="transmembrane region" description="Helical" evidence="9">
    <location>
        <begin position="367"/>
        <end position="387"/>
    </location>
</feature>
<evidence type="ECO:0000256" key="4">
    <source>
        <dbReference type="ARBA" id="ARBA00022448"/>
    </source>
</evidence>
<dbReference type="KEGG" id="psez:HME7025_02086"/>
<dbReference type="Pfam" id="PF00873">
    <property type="entry name" value="ACR_tran"/>
    <property type="match status" value="1"/>
</dbReference>
<dbReference type="Proteomes" id="UP000245468">
    <property type="component" value="Chromosome"/>
</dbReference>
<dbReference type="Gene3D" id="3.30.70.1430">
    <property type="entry name" value="Multidrug efflux transporter AcrB pore domain"/>
    <property type="match status" value="2"/>
</dbReference>
<dbReference type="Gene3D" id="1.20.1600.10">
    <property type="entry name" value="Outer membrane efflux proteins (OEP)"/>
    <property type="match status" value="1"/>
</dbReference>
<dbReference type="Gene3D" id="3.30.70.1440">
    <property type="entry name" value="Multidrug efflux transporter AcrB pore domain"/>
    <property type="match status" value="1"/>
</dbReference>
<evidence type="ECO:0000256" key="6">
    <source>
        <dbReference type="ARBA" id="ARBA00022692"/>
    </source>
</evidence>
<evidence type="ECO:0000313" key="10">
    <source>
        <dbReference type="EMBL" id="AWL09934.1"/>
    </source>
</evidence>
<feature type="transmembrane region" description="Helical" evidence="9">
    <location>
        <begin position="878"/>
        <end position="897"/>
    </location>
</feature>
<dbReference type="GO" id="GO:0008324">
    <property type="term" value="F:monoatomic cation transmembrane transporter activity"/>
    <property type="evidence" value="ECO:0007669"/>
    <property type="project" value="InterPro"/>
</dbReference>
<evidence type="ECO:0000256" key="3">
    <source>
        <dbReference type="ARBA" id="ARBA00010942"/>
    </source>
</evidence>
<dbReference type="Gene3D" id="1.20.1640.10">
    <property type="entry name" value="Multidrug efflux transporter AcrB transmembrane domain"/>
    <property type="match status" value="2"/>
</dbReference>
<evidence type="ECO:0000256" key="7">
    <source>
        <dbReference type="ARBA" id="ARBA00022989"/>
    </source>
</evidence>
<protein>
    <submittedName>
        <fullName evidence="10">Multidrug resistance protein MdtB</fullName>
    </submittedName>
</protein>
<dbReference type="GO" id="GO:0042910">
    <property type="term" value="F:xenobiotic transmembrane transporter activity"/>
    <property type="evidence" value="ECO:0007669"/>
    <property type="project" value="TreeGrafter"/>
</dbReference>
<dbReference type="Gene3D" id="3.30.2090.10">
    <property type="entry name" value="Multidrug efflux transporter AcrB TolC docking domain, DN and DC subdomains"/>
    <property type="match status" value="2"/>
</dbReference>
<proteinExistence type="inferred from homology"/>
<dbReference type="SUPFAM" id="SSF56954">
    <property type="entry name" value="Outer membrane efflux proteins (OEP)"/>
    <property type="match status" value="1"/>
</dbReference>
<keyword evidence="5" id="KW-1003">Cell membrane</keyword>
<keyword evidence="7 9" id="KW-1133">Transmembrane helix</keyword>
<reference evidence="11" key="1">
    <citation type="submission" date="2018-05" db="EMBL/GenBank/DDBJ databases">
        <title>Pseudarcicella sp. HME7025 Genome sequencing and assembly.</title>
        <authorList>
            <person name="Kim H."/>
            <person name="Kang H."/>
            <person name="Joh K."/>
        </authorList>
    </citation>
    <scope>NUCLEOTIDE SEQUENCE [LARGE SCALE GENOMIC DNA]</scope>
    <source>
        <strain evidence="11">HME7025</strain>
    </source>
</reference>
<dbReference type="InterPro" id="IPR004763">
    <property type="entry name" value="CusA-like"/>
</dbReference>
<dbReference type="InterPro" id="IPR003423">
    <property type="entry name" value="OMP_efflux"/>
</dbReference>
<feature type="transmembrane region" description="Helical" evidence="9">
    <location>
        <begin position="393"/>
        <end position="416"/>
    </location>
</feature>
<sequence>MFQNIIQFSIKNKLIIGAFTLVLIIWGVISAMLLPIDAVPDITNNQVQIITQAPTLGAEEVEQFITTPIELAMANIPNVIEKRSISRSGISVITIVFKDNADIYWARQQISERLKEAEAQIPQGLGEPTLAPITTGLGEIYQYIIHAKKGYENKYTATDLRTMQDWIVRRQLAGTEGLAEVSGWGGYVKQYEIALDNEKLNAMNITIPEIYKALESNNENTGGSYIEQRSNSYFIRGLGLVKSLSDIEKIIVKTINGIPVLIRDVATVQFGTATRYGAVTRNGEGEVVAGITLMLKGENFAQVIANVKQRMVQIQKSLPEGVVIEPFIDRTELVNRAMGTVEKNLIEGGLIVIFLLVLLLGNLRAGLIVASVIPLAMLFAIILMNLFGVSGNLMSLGAIDFGLIVDGAVIIVEAIVHRIYMSKHHHIGLNKLSQSQMDDEVFQAASKIRSSAAFGEIIILIVYLPLFALVGIEGKMFKPMAQTVAFAILGAFILSLTYVPMMSALFLSKKTTHKKNISDRIIGFCQKLYEPILSWALRWKKTVVFTMAVLFTGSIILFNSLGGEFIPTLEEGDLTVEIRMEQGTSLTQVVETFSKAEKILKDKFPEIRQAVTRIGSAEIPTDPMPIERGDMMLSMKPKEEWTSANTREAMMEKMEEALSILPGVSFEITQPMQMRFNELITGIKQDVAIKIYGSDLEILNAQANKVAELIKNVKGVSEPFVEKVSGLPQIQVVYNRDKIAQYGLTISDVNMVLKTAFAGNVAGVVFEGDKRFDMVVRLQKDLRKDFSNIENLYVPLPSGNKVPINQVADISFKTAPAQISHEDGQRRIFVGFNVHGRDVESTVEEIQPILDANLKLPAGYYYTYGGQFQNLQEAKARLGIAVPVALLLIIILLYITFKSLKQSFLIFTAVPLSAIGGIIALWLRGMPFSISAGVGFIALFGVAVLNGIVLIGYFNQLKDEGITDIYERVRKGTAVRLRPVIMTAMVASLGFLPMALSTGAGGEVQKPLATVVIGGLITATILTLLVLPALYILFNTKINFKPNKMNKAKPPVNTTVVLVLFTFIGLFAGKTYAQSNQKTLQECIDIALKNNLQLKVADLNIQQSQVMQKTGFSPDKTNIQLTQDPTSGGNIDNSIGITQTFSFPTVYANQNKLLKQETMLAQKSKLLSQNEIIKEVTTAYYNLLYGLQRVKLLQQQDSIYSNFLKRATLRYNTGETNQLEKMQAESKYKENLLQLKQANTTVSSYQLALQKWLNSAEPIMPKENELAKLPDIFMADTASIQSNPLIQYYNQKLNVNTAQVKVEKSKLLPDLNAGYYHQMVVSGFDPAKTNRNYFPGTRIAGLQVGIGIPLFFGSQKAKIKAAQINTTLIETEKQQTLLFLQSSYLLQYNEYLKAKEGLQYYETTGLKQADDIIRISNTAYTKGEIGYMEYIQNLQTAINTKLQYTDAVNQFNQSIILLNYLKGNK</sequence>
<evidence type="ECO:0000313" key="11">
    <source>
        <dbReference type="Proteomes" id="UP000245468"/>
    </source>
</evidence>
<organism evidence="10 11">
    <name type="scientific">Aquirufa nivalisilvae</name>
    <dbReference type="NCBI Taxonomy" id="2516557"/>
    <lineage>
        <taxon>Bacteria</taxon>
        <taxon>Pseudomonadati</taxon>
        <taxon>Bacteroidota</taxon>
        <taxon>Cytophagia</taxon>
        <taxon>Cytophagales</taxon>
        <taxon>Flectobacillaceae</taxon>
        <taxon>Aquirufa</taxon>
    </lineage>
</organism>
<keyword evidence="6 9" id="KW-0812">Transmembrane</keyword>
<comment type="subcellular location">
    <subcellularLocation>
        <location evidence="1">Cell membrane</location>
        <topology evidence="1">Multi-pass membrane protein</topology>
    </subcellularLocation>
</comment>
<feature type="transmembrane region" description="Helical" evidence="9">
    <location>
        <begin position="904"/>
        <end position="923"/>
    </location>
</feature>
<dbReference type="PRINTS" id="PR00702">
    <property type="entry name" value="ACRIFLAVINRP"/>
</dbReference>
<dbReference type="NCBIfam" id="TIGR00914">
    <property type="entry name" value="2A0601"/>
    <property type="match status" value="1"/>
</dbReference>
<keyword evidence="11" id="KW-1185">Reference proteome</keyword>
<keyword evidence="4" id="KW-0813">Transport</keyword>